<dbReference type="KEGG" id="bmp:NG74_01960"/>
<protein>
    <submittedName>
        <fullName evidence="6">Uncharacterized protein</fullName>
    </submittedName>
</protein>
<keyword evidence="1" id="KW-0805">Transcription regulation</keyword>
<reference evidence="7" key="1">
    <citation type="submission" date="2020-10" db="EMBL/GenBank/DDBJ databases">
        <title>Complete genome sequence of Bacillus velezensis NST6.</title>
        <authorList>
            <person name="Choi J."/>
        </authorList>
    </citation>
    <scope>NUCLEOTIDE SEQUENCE [LARGE SCALE GENOMIC DNA]</scope>
    <source>
        <strain evidence="7">NST6</strain>
    </source>
</reference>
<sequence length="188" mass="20175">MSPRVGMSLDMILRAAAGIADEKGLNEVTLAAVAKSLNVKPPSLYNFVNGLQGIKTELAISGLTMLYERMAASAEGLTGETALLALADAYINFAEANPGLYDATFQKIKDGRIENLSSLLVELVVRQLTANGYAQSDTAIHAARGLRSLLHGFAVLRKQSAFELTESIKESRKFAVVAFLRGLQSSEQ</sequence>
<dbReference type="Proteomes" id="UP000587477">
    <property type="component" value="Chromosome"/>
</dbReference>
<accession>A0A7D7GU99</accession>
<proteinExistence type="predicted"/>
<evidence type="ECO:0000313" key="7">
    <source>
        <dbReference type="Proteomes" id="UP000587477"/>
    </source>
</evidence>
<evidence type="ECO:0000256" key="3">
    <source>
        <dbReference type="ARBA" id="ARBA00023163"/>
    </source>
</evidence>
<dbReference type="InterPro" id="IPR001647">
    <property type="entry name" value="HTH_TetR"/>
</dbReference>
<keyword evidence="2" id="KW-0238">DNA-binding</keyword>
<organism evidence="6 7">
    <name type="scientific">Bacillus velezensis</name>
    <dbReference type="NCBI Taxonomy" id="492670"/>
    <lineage>
        <taxon>Bacteria</taxon>
        <taxon>Bacillati</taxon>
        <taxon>Bacillota</taxon>
        <taxon>Bacilli</taxon>
        <taxon>Bacillales</taxon>
        <taxon>Bacillaceae</taxon>
        <taxon>Bacillus</taxon>
        <taxon>Bacillus amyloliquefaciens group</taxon>
    </lineage>
</organism>
<evidence type="ECO:0000259" key="4">
    <source>
        <dbReference type="Pfam" id="PF00440"/>
    </source>
</evidence>
<evidence type="ECO:0000259" key="5">
    <source>
        <dbReference type="Pfam" id="PF13305"/>
    </source>
</evidence>
<evidence type="ECO:0000256" key="2">
    <source>
        <dbReference type="ARBA" id="ARBA00023125"/>
    </source>
</evidence>
<dbReference type="EMBL" id="CP063687">
    <property type="protein sequence ID" value="QOY28729.1"/>
    <property type="molecule type" value="Genomic_DNA"/>
</dbReference>
<dbReference type="SUPFAM" id="SSF46689">
    <property type="entry name" value="Homeodomain-like"/>
    <property type="match status" value="1"/>
</dbReference>
<name>A0A7D7GU99_BACVE</name>
<feature type="domain" description="HTH-type transcriptional regulator MT1864/Rv1816-like C-terminal" evidence="5">
    <location>
        <begin position="83"/>
        <end position="177"/>
    </location>
</feature>
<dbReference type="Gene3D" id="1.10.357.10">
    <property type="entry name" value="Tetracycline Repressor, domain 2"/>
    <property type="match status" value="1"/>
</dbReference>
<gene>
    <name evidence="6" type="ORF">BACVE_003770</name>
</gene>
<dbReference type="GO" id="GO:0003677">
    <property type="term" value="F:DNA binding"/>
    <property type="evidence" value="ECO:0007669"/>
    <property type="project" value="UniProtKB-KW"/>
</dbReference>
<evidence type="ECO:0000313" key="6">
    <source>
        <dbReference type="EMBL" id="QOY28729.1"/>
    </source>
</evidence>
<dbReference type="AlphaFoldDB" id="A0A7D7GU99"/>
<dbReference type="RefSeq" id="WP_017417955.1">
    <property type="nucleotide sequence ID" value="NZ_BDDG01000002.1"/>
</dbReference>
<dbReference type="InterPro" id="IPR025996">
    <property type="entry name" value="MT1864/Rv1816-like_C"/>
</dbReference>
<dbReference type="Pfam" id="PF13305">
    <property type="entry name" value="TetR_C_33"/>
    <property type="match status" value="1"/>
</dbReference>
<dbReference type="InterPro" id="IPR036271">
    <property type="entry name" value="Tet_transcr_reg_TetR-rel_C_sf"/>
</dbReference>
<keyword evidence="3" id="KW-0804">Transcription</keyword>
<dbReference type="InterPro" id="IPR009057">
    <property type="entry name" value="Homeodomain-like_sf"/>
</dbReference>
<dbReference type="Gene3D" id="1.10.10.60">
    <property type="entry name" value="Homeodomain-like"/>
    <property type="match status" value="1"/>
</dbReference>
<dbReference type="Pfam" id="PF00440">
    <property type="entry name" value="TetR_N"/>
    <property type="match status" value="1"/>
</dbReference>
<feature type="domain" description="HTH tetR-type" evidence="4">
    <location>
        <begin position="12"/>
        <end position="45"/>
    </location>
</feature>
<evidence type="ECO:0000256" key="1">
    <source>
        <dbReference type="ARBA" id="ARBA00023015"/>
    </source>
</evidence>
<dbReference type="SUPFAM" id="SSF48498">
    <property type="entry name" value="Tetracyclin repressor-like, C-terminal domain"/>
    <property type="match status" value="1"/>
</dbReference>